<evidence type="ECO:0000256" key="1">
    <source>
        <dbReference type="SAM" id="MobiDB-lite"/>
    </source>
</evidence>
<dbReference type="Proteomes" id="UP001392437">
    <property type="component" value="Unassembled WGS sequence"/>
</dbReference>
<protein>
    <submittedName>
        <fullName evidence="2">Uncharacterized protein</fullName>
    </submittedName>
</protein>
<dbReference type="AlphaFoldDB" id="A0AAW0QLX6"/>
<sequence>MADSPRRSSLQSKEGAVARGTGGGEDSRRLFAFRFPSPFFSGLLQPTVKLKLSKKNVYEGRPEQVSKGSDCACIPTTLKPDWLASYFLVVRRAEYFSLRTDLEPLSSRGFPSQ</sequence>
<evidence type="ECO:0000313" key="3">
    <source>
        <dbReference type="Proteomes" id="UP001392437"/>
    </source>
</evidence>
<name>A0AAW0QLX6_9PEZI</name>
<reference evidence="2 3" key="1">
    <citation type="submission" date="2023-01" db="EMBL/GenBank/DDBJ databases">
        <title>Analysis of 21 Apiospora genomes using comparative genomics revels a genus with tremendous synthesis potential of carbohydrate active enzymes and secondary metabolites.</title>
        <authorList>
            <person name="Sorensen T."/>
        </authorList>
    </citation>
    <scope>NUCLEOTIDE SEQUENCE [LARGE SCALE GENOMIC DNA]</scope>
    <source>
        <strain evidence="2 3">CBS 117206</strain>
    </source>
</reference>
<organism evidence="2 3">
    <name type="scientific">Apiospora kogelbergensis</name>
    <dbReference type="NCBI Taxonomy" id="1337665"/>
    <lineage>
        <taxon>Eukaryota</taxon>
        <taxon>Fungi</taxon>
        <taxon>Dikarya</taxon>
        <taxon>Ascomycota</taxon>
        <taxon>Pezizomycotina</taxon>
        <taxon>Sordariomycetes</taxon>
        <taxon>Xylariomycetidae</taxon>
        <taxon>Amphisphaeriales</taxon>
        <taxon>Apiosporaceae</taxon>
        <taxon>Apiospora</taxon>
    </lineage>
</organism>
<accession>A0AAW0QLX6</accession>
<gene>
    <name evidence="2" type="ORF">PG999_010775</name>
</gene>
<dbReference type="EMBL" id="JAQQWP010000009">
    <property type="protein sequence ID" value="KAK8100401.1"/>
    <property type="molecule type" value="Genomic_DNA"/>
</dbReference>
<keyword evidence="3" id="KW-1185">Reference proteome</keyword>
<evidence type="ECO:0000313" key="2">
    <source>
        <dbReference type="EMBL" id="KAK8100401.1"/>
    </source>
</evidence>
<comment type="caution">
    <text evidence="2">The sequence shown here is derived from an EMBL/GenBank/DDBJ whole genome shotgun (WGS) entry which is preliminary data.</text>
</comment>
<feature type="region of interest" description="Disordered" evidence="1">
    <location>
        <begin position="1"/>
        <end position="26"/>
    </location>
</feature>
<proteinExistence type="predicted"/>